<dbReference type="AlphaFoldDB" id="A0AA35RSP6"/>
<evidence type="ECO:0000259" key="5">
    <source>
        <dbReference type="Pfam" id="PF00127"/>
    </source>
</evidence>
<reference evidence="6" key="1">
    <citation type="submission" date="2023-03" db="EMBL/GenBank/DDBJ databases">
        <authorList>
            <person name="Steffen K."/>
            <person name="Cardenas P."/>
        </authorList>
    </citation>
    <scope>NUCLEOTIDE SEQUENCE</scope>
</reference>
<dbReference type="InterPro" id="IPR050845">
    <property type="entry name" value="Cu-binding_ET"/>
</dbReference>
<feature type="domain" description="Blue (type 1) copper" evidence="5">
    <location>
        <begin position="19"/>
        <end position="130"/>
    </location>
</feature>
<dbReference type="SUPFAM" id="SSF49503">
    <property type="entry name" value="Cupredoxins"/>
    <property type="match status" value="1"/>
</dbReference>
<organism evidence="6 7">
    <name type="scientific">Geodia barretti</name>
    <name type="common">Barrett's horny sponge</name>
    <dbReference type="NCBI Taxonomy" id="519541"/>
    <lineage>
        <taxon>Eukaryota</taxon>
        <taxon>Metazoa</taxon>
        <taxon>Porifera</taxon>
        <taxon>Demospongiae</taxon>
        <taxon>Heteroscleromorpha</taxon>
        <taxon>Tetractinellida</taxon>
        <taxon>Astrophorina</taxon>
        <taxon>Geodiidae</taxon>
        <taxon>Geodia</taxon>
    </lineage>
</organism>
<protein>
    <submittedName>
        <fullName evidence="6">Auracyanin-A</fullName>
    </submittedName>
</protein>
<evidence type="ECO:0000256" key="4">
    <source>
        <dbReference type="ARBA" id="ARBA00023008"/>
    </source>
</evidence>
<evidence type="ECO:0000256" key="1">
    <source>
        <dbReference type="ARBA" id="ARBA00022448"/>
    </source>
</evidence>
<name>A0AA35RSP6_GEOBA</name>
<dbReference type="Pfam" id="PF00127">
    <property type="entry name" value="Copper-bind"/>
    <property type="match status" value="1"/>
</dbReference>
<evidence type="ECO:0000313" key="7">
    <source>
        <dbReference type="Proteomes" id="UP001174909"/>
    </source>
</evidence>
<dbReference type="InterPro" id="IPR028871">
    <property type="entry name" value="BlueCu_1_BS"/>
</dbReference>
<keyword evidence="1" id="KW-0813">Transport</keyword>
<dbReference type="GO" id="GO:0009055">
    <property type="term" value="F:electron transfer activity"/>
    <property type="evidence" value="ECO:0007669"/>
    <property type="project" value="InterPro"/>
</dbReference>
<dbReference type="Gene3D" id="2.60.40.420">
    <property type="entry name" value="Cupredoxins - blue copper proteins"/>
    <property type="match status" value="1"/>
</dbReference>
<dbReference type="PANTHER" id="PTHR38439:SF2">
    <property type="entry name" value="OUTER MEMBRANE PROTEIN H.8"/>
    <property type="match status" value="1"/>
</dbReference>
<dbReference type="Proteomes" id="UP001174909">
    <property type="component" value="Unassembled WGS sequence"/>
</dbReference>
<dbReference type="PANTHER" id="PTHR38439">
    <property type="entry name" value="AURACYANIN-B"/>
    <property type="match status" value="1"/>
</dbReference>
<keyword evidence="4" id="KW-0186">Copper</keyword>
<dbReference type="GO" id="GO:0005507">
    <property type="term" value="F:copper ion binding"/>
    <property type="evidence" value="ECO:0007669"/>
    <property type="project" value="InterPro"/>
</dbReference>
<keyword evidence="2" id="KW-0479">Metal-binding</keyword>
<dbReference type="PROSITE" id="PS00196">
    <property type="entry name" value="COPPER_BLUE"/>
    <property type="match status" value="1"/>
</dbReference>
<keyword evidence="3" id="KW-0249">Electron transport</keyword>
<dbReference type="InterPro" id="IPR008972">
    <property type="entry name" value="Cupredoxin"/>
</dbReference>
<sequence>MVETPSAPTGDGVSLSLGSVNSDDLVFGTESLTAGAGSTVTVTYTNNAITQQHNWVLVQNGAKDDVALAGASAPTTDWLQPDDPNVIASIRLLNPGESGQVTFTTPAAGTYQFVCTFPGHNATMHGTFEVTP</sequence>
<keyword evidence="7" id="KW-1185">Reference proteome</keyword>
<proteinExistence type="predicted"/>
<accession>A0AA35RSP6</accession>
<gene>
    <name evidence="6" type="ORF">GBAR_LOCUS10131</name>
</gene>
<evidence type="ECO:0000256" key="3">
    <source>
        <dbReference type="ARBA" id="ARBA00022982"/>
    </source>
</evidence>
<evidence type="ECO:0000256" key="2">
    <source>
        <dbReference type="ARBA" id="ARBA00022723"/>
    </source>
</evidence>
<comment type="caution">
    <text evidence="6">The sequence shown here is derived from an EMBL/GenBank/DDBJ whole genome shotgun (WGS) entry which is preliminary data.</text>
</comment>
<evidence type="ECO:0000313" key="6">
    <source>
        <dbReference type="EMBL" id="CAI8016534.1"/>
    </source>
</evidence>
<dbReference type="EMBL" id="CASHTH010001537">
    <property type="protein sequence ID" value="CAI8016534.1"/>
    <property type="molecule type" value="Genomic_DNA"/>
</dbReference>
<dbReference type="InterPro" id="IPR000923">
    <property type="entry name" value="BlueCu_1"/>
</dbReference>